<name>A0A6B8KF98_9HYPH</name>
<keyword evidence="3" id="KW-1185">Reference proteome</keyword>
<dbReference type="SUPFAM" id="SSF53335">
    <property type="entry name" value="S-adenosyl-L-methionine-dependent methyltransferases"/>
    <property type="match status" value="1"/>
</dbReference>
<dbReference type="OrthoDB" id="6310850at2"/>
<dbReference type="PANTHER" id="PTHR32026">
    <property type="entry name" value="METHYLTRANSFERASE-LIKE PROTEIN 24"/>
    <property type="match status" value="1"/>
</dbReference>
<evidence type="ECO:0000259" key="1">
    <source>
        <dbReference type="Pfam" id="PF05050"/>
    </source>
</evidence>
<dbReference type="Proteomes" id="UP000309061">
    <property type="component" value="Chromosome"/>
</dbReference>
<dbReference type="KEGG" id="mhey:H2LOC_008465"/>
<dbReference type="Pfam" id="PF05050">
    <property type="entry name" value="Methyltransf_21"/>
    <property type="match status" value="1"/>
</dbReference>
<dbReference type="InterPro" id="IPR026913">
    <property type="entry name" value="METTL24"/>
</dbReference>
<dbReference type="InterPro" id="IPR006342">
    <property type="entry name" value="FkbM_mtfrase"/>
</dbReference>
<evidence type="ECO:0000313" key="3">
    <source>
        <dbReference type="Proteomes" id="UP000309061"/>
    </source>
</evidence>
<organism evidence="2 3">
    <name type="scientific">Methylocystis heyeri</name>
    <dbReference type="NCBI Taxonomy" id="391905"/>
    <lineage>
        <taxon>Bacteria</taxon>
        <taxon>Pseudomonadati</taxon>
        <taxon>Pseudomonadota</taxon>
        <taxon>Alphaproteobacteria</taxon>
        <taxon>Hyphomicrobiales</taxon>
        <taxon>Methylocystaceae</taxon>
        <taxon>Methylocystis</taxon>
    </lineage>
</organism>
<dbReference type="InterPro" id="IPR029063">
    <property type="entry name" value="SAM-dependent_MTases_sf"/>
</dbReference>
<proteinExistence type="predicted"/>
<gene>
    <name evidence="2" type="ORF">H2LOC_008465</name>
</gene>
<protein>
    <recommendedName>
        <fullName evidence="1">Methyltransferase FkbM domain-containing protein</fullName>
    </recommendedName>
</protein>
<sequence>MSRFEMNTRIARSAAGRSEVLDLGGQVTIVRLIWQCCLERGFDIAEMECARLGVRIDPIRTSGRNSMATLGELRKKYDLFRRKTFPQSVNDAQWRYEELRARLIEIKDILAPHFSQTSAGATIVLQEELRATLRLLEPQKVVGFSKIRIGSAGDGGYVQIDDLEELTHAFSFGVCDDDTWDLAMAQAGVPVEQFDHSVERAPSAHSLLRFHRKMITAHSGADTQSLSALVAEFSKTDKPDLFLKIDIEGWEWEVFDTTPDELLAKHAQIVCEFHNLSQLLSPHFYFRAKRVFEKLSRIFAVTHVHANNCMPFNLLANIPLPDVLEVSFASRARYSFEPSQEVFPTPLDAPCSPKQPDYFLGAFRF</sequence>
<dbReference type="Gene3D" id="3.40.50.150">
    <property type="entry name" value="Vaccinia Virus protein VP39"/>
    <property type="match status" value="1"/>
</dbReference>
<dbReference type="RefSeq" id="WP_136496001.1">
    <property type="nucleotide sequence ID" value="NZ_CP046052.1"/>
</dbReference>
<reference evidence="2 3" key="1">
    <citation type="submission" date="2019-11" db="EMBL/GenBank/DDBJ databases">
        <title>The genome sequence of Methylocystis heyeri.</title>
        <authorList>
            <person name="Oshkin I.Y."/>
            <person name="Miroshnikov K."/>
            <person name="Dedysh S.N."/>
        </authorList>
    </citation>
    <scope>NUCLEOTIDE SEQUENCE [LARGE SCALE GENOMIC DNA]</scope>
    <source>
        <strain evidence="2 3">H2</strain>
    </source>
</reference>
<accession>A0A6B8KF98</accession>
<dbReference type="PANTHER" id="PTHR32026:SF10">
    <property type="entry name" value="METHYLTRANSFERASE-LIKE PROTEIN 24-RELATED"/>
    <property type="match status" value="1"/>
</dbReference>
<dbReference type="EMBL" id="CP046052">
    <property type="protein sequence ID" value="QGM45731.1"/>
    <property type="molecule type" value="Genomic_DNA"/>
</dbReference>
<evidence type="ECO:0000313" key="2">
    <source>
        <dbReference type="EMBL" id="QGM45731.1"/>
    </source>
</evidence>
<feature type="domain" description="Methyltransferase FkbM" evidence="1">
    <location>
        <begin position="213"/>
        <end position="275"/>
    </location>
</feature>
<dbReference type="AlphaFoldDB" id="A0A6B8KF98"/>